<proteinExistence type="predicted"/>
<evidence type="ECO:0000313" key="2">
    <source>
        <dbReference type="EMBL" id="GBP84749.1"/>
    </source>
</evidence>
<evidence type="ECO:0000313" key="3">
    <source>
        <dbReference type="Proteomes" id="UP000299102"/>
    </source>
</evidence>
<feature type="region of interest" description="Disordered" evidence="1">
    <location>
        <begin position="148"/>
        <end position="179"/>
    </location>
</feature>
<accession>A0A4C1ZCT3</accession>
<gene>
    <name evidence="2" type="ORF">EVAR_67306_1</name>
</gene>
<dbReference type="AlphaFoldDB" id="A0A4C1ZCT3"/>
<dbReference type="Proteomes" id="UP000299102">
    <property type="component" value="Unassembled WGS sequence"/>
</dbReference>
<keyword evidence="3" id="KW-1185">Reference proteome</keyword>
<reference evidence="2 3" key="1">
    <citation type="journal article" date="2019" name="Commun. Biol.">
        <title>The bagworm genome reveals a unique fibroin gene that provides high tensile strength.</title>
        <authorList>
            <person name="Kono N."/>
            <person name="Nakamura H."/>
            <person name="Ohtoshi R."/>
            <person name="Tomita M."/>
            <person name="Numata K."/>
            <person name="Arakawa K."/>
        </authorList>
    </citation>
    <scope>NUCLEOTIDE SEQUENCE [LARGE SCALE GENOMIC DNA]</scope>
</reference>
<sequence>MDELSLKCLLYVQDRRHCPVYIQESQRVSLCTNVISIKPAELGGRGRITADDTAIRNMQAESRRQDPARCNRSDKYHAINNLKTDQNNVDRADTTPNPTGGARLRADTNVSGNDLRIRTGRRLLRLGGDCAATTTRAAFLAIAISSPTTARKITPKAANDRDDTPPDDTTDTPSAKSLV</sequence>
<comment type="caution">
    <text evidence="2">The sequence shown here is derived from an EMBL/GenBank/DDBJ whole genome shotgun (WGS) entry which is preliminary data.</text>
</comment>
<name>A0A4C1ZCT3_EUMVA</name>
<evidence type="ECO:0000256" key="1">
    <source>
        <dbReference type="SAM" id="MobiDB-lite"/>
    </source>
</evidence>
<protein>
    <submittedName>
        <fullName evidence="2">Uncharacterized protein</fullName>
    </submittedName>
</protein>
<dbReference type="EMBL" id="BGZK01001696">
    <property type="protein sequence ID" value="GBP84749.1"/>
    <property type="molecule type" value="Genomic_DNA"/>
</dbReference>
<organism evidence="2 3">
    <name type="scientific">Eumeta variegata</name>
    <name type="common">Bagworm moth</name>
    <name type="synonym">Eumeta japonica</name>
    <dbReference type="NCBI Taxonomy" id="151549"/>
    <lineage>
        <taxon>Eukaryota</taxon>
        <taxon>Metazoa</taxon>
        <taxon>Ecdysozoa</taxon>
        <taxon>Arthropoda</taxon>
        <taxon>Hexapoda</taxon>
        <taxon>Insecta</taxon>
        <taxon>Pterygota</taxon>
        <taxon>Neoptera</taxon>
        <taxon>Endopterygota</taxon>
        <taxon>Lepidoptera</taxon>
        <taxon>Glossata</taxon>
        <taxon>Ditrysia</taxon>
        <taxon>Tineoidea</taxon>
        <taxon>Psychidae</taxon>
        <taxon>Oiketicinae</taxon>
        <taxon>Eumeta</taxon>
    </lineage>
</organism>